<name>A0A6J7FUF7_9ZZZZ</name>
<accession>A0A6J7FUF7</accession>
<dbReference type="SUPFAM" id="SSF51126">
    <property type="entry name" value="Pectin lyase-like"/>
    <property type="match status" value="1"/>
</dbReference>
<gene>
    <name evidence="1" type="ORF">UFOPK3495_00774</name>
    <name evidence="2" type="ORF">UFOPK4237_00617</name>
</gene>
<dbReference type="EMBL" id="CAFBMC010000033">
    <property type="protein sequence ID" value="CAB4897544.1"/>
    <property type="molecule type" value="Genomic_DNA"/>
</dbReference>
<protein>
    <submittedName>
        <fullName evidence="1">Unannotated protein</fullName>
    </submittedName>
</protein>
<dbReference type="AlphaFoldDB" id="A0A6J7FUF7"/>
<evidence type="ECO:0000313" key="1">
    <source>
        <dbReference type="EMBL" id="CAB4897544.1"/>
    </source>
</evidence>
<organism evidence="1">
    <name type="scientific">freshwater metagenome</name>
    <dbReference type="NCBI Taxonomy" id="449393"/>
    <lineage>
        <taxon>unclassified sequences</taxon>
        <taxon>metagenomes</taxon>
        <taxon>ecological metagenomes</taxon>
    </lineage>
</organism>
<evidence type="ECO:0000313" key="2">
    <source>
        <dbReference type="EMBL" id="CAB5037315.1"/>
    </source>
</evidence>
<proteinExistence type="predicted"/>
<dbReference type="EMBL" id="CAFBPZ010000029">
    <property type="protein sequence ID" value="CAB5037315.1"/>
    <property type="molecule type" value="Genomic_DNA"/>
</dbReference>
<sequence>MTWAKLTGAMVLASALIASLTVDTAQAVDLIPNGRAVTVQGQNNPAVDRDNVQEAVNKAALVGGAGTVQLVGTFDFGSCSLCVIIPGPITISGTGDPSVSDLAGAPTTVIKTTGSAPMAVLDTGGPTGNITIERIWFNGAQTMAVMMLQVRGTFTMFHNRISGVLPGNEFRFAVAGATVGPVPTEQSASIDAAFTRLGTQDGPKLTGAVVFDGNYIDNNVPMQSGDDNGFAFAQCHLSRIQIINNFIRAGEAVEIEGCRGPGAVYVIADNRIVQTPTVSNLAQLTDTPGFILHGGHPAAIKPIDAEAALIVIQNNQIDARNAPRTGVCIMTGNTNKESTTLIERNTCVMNGQFAAILGGWAGTPNFFNASYMQNATIRENRFLGRADLGFALLNFTYLKNSDMTLINKGHDNVLYNNDVRLFRATKAAVSLGLFTHDNLIVDDLRGDVVNRGMKNTIVRRPYSPLR</sequence>
<reference evidence="1" key="1">
    <citation type="submission" date="2020-05" db="EMBL/GenBank/DDBJ databases">
        <authorList>
            <person name="Chiriac C."/>
            <person name="Salcher M."/>
            <person name="Ghai R."/>
            <person name="Kavagutti S V."/>
        </authorList>
    </citation>
    <scope>NUCLEOTIDE SEQUENCE</scope>
</reference>
<dbReference type="InterPro" id="IPR011050">
    <property type="entry name" value="Pectin_lyase_fold/virulence"/>
</dbReference>